<feature type="domain" description="DUF5666" evidence="3">
    <location>
        <begin position="132"/>
        <end position="185"/>
    </location>
</feature>
<evidence type="ECO:0000313" key="4">
    <source>
        <dbReference type="EMBL" id="MBF6058241.1"/>
    </source>
</evidence>
<evidence type="ECO:0000256" key="2">
    <source>
        <dbReference type="SAM" id="SignalP"/>
    </source>
</evidence>
<feature type="region of interest" description="Disordered" evidence="1">
    <location>
        <begin position="229"/>
        <end position="273"/>
    </location>
</feature>
<evidence type="ECO:0000256" key="1">
    <source>
        <dbReference type="SAM" id="MobiDB-lite"/>
    </source>
</evidence>
<feature type="compositionally biased region" description="Polar residues" evidence="1">
    <location>
        <begin position="238"/>
        <end position="251"/>
    </location>
</feature>
<dbReference type="PROSITE" id="PS51257">
    <property type="entry name" value="PROKAR_LIPOPROTEIN"/>
    <property type="match status" value="1"/>
</dbReference>
<comment type="caution">
    <text evidence="4">The sequence shown here is derived from an EMBL/GenBank/DDBJ whole genome shotgun (WGS) entry which is preliminary data.</text>
</comment>
<dbReference type="InterPro" id="IPR043724">
    <property type="entry name" value="DUF5666"/>
</dbReference>
<sequence>MKSLLRVLILPSLLLILGACASSQTIDRNYAENSGFGGTGKTMAVAAVDAEWDQVGHSSSGFGGTGIIGTVEAFGSIWVNDIEIAYPQDVALSSKLQTALQLKLGQQVILKTLDANDRTMTREIEIYYPLAGRIEEVQNGRIKINRQWVYWQADTPKDTGIQLERGSFIAVNAIPQNDGSWQATRLNLNPSQQRFNQLTPEVPEALRYVVQSGFKRLFEDRLSSKAKIEYRGREKNKQSQNALPQRPQGSMTMPRDSFGGGMMTPRSSAAGRR</sequence>
<protein>
    <recommendedName>
        <fullName evidence="3">DUF5666 domain-containing protein</fullName>
    </recommendedName>
</protein>
<dbReference type="RefSeq" id="WP_185978387.1">
    <property type="nucleotide sequence ID" value="NZ_JACBGI020000014.1"/>
</dbReference>
<evidence type="ECO:0000259" key="3">
    <source>
        <dbReference type="Pfam" id="PF18914"/>
    </source>
</evidence>
<dbReference type="Proteomes" id="UP001193680">
    <property type="component" value="Unassembled WGS sequence"/>
</dbReference>
<organism evidence="4 5">
    <name type="scientific">Thiomicrorhabdus heinhorstiae</name>
    <dbReference type="NCBI Taxonomy" id="2748010"/>
    <lineage>
        <taxon>Bacteria</taxon>
        <taxon>Pseudomonadati</taxon>
        <taxon>Pseudomonadota</taxon>
        <taxon>Gammaproteobacteria</taxon>
        <taxon>Thiotrichales</taxon>
        <taxon>Piscirickettsiaceae</taxon>
        <taxon>Thiomicrorhabdus</taxon>
    </lineage>
</organism>
<name>A0ABS0BWQ5_9GAMM</name>
<evidence type="ECO:0000313" key="5">
    <source>
        <dbReference type="Proteomes" id="UP001193680"/>
    </source>
</evidence>
<feature type="signal peptide" evidence="2">
    <location>
        <begin position="1"/>
        <end position="21"/>
    </location>
</feature>
<keyword evidence="5" id="KW-1185">Reference proteome</keyword>
<keyword evidence="2" id="KW-0732">Signal</keyword>
<dbReference type="Pfam" id="PF18914">
    <property type="entry name" value="DUF5666"/>
    <property type="match status" value="1"/>
</dbReference>
<gene>
    <name evidence="4" type="ORF">H8792_007795</name>
</gene>
<feature type="chain" id="PRO_5045636995" description="DUF5666 domain-containing protein" evidence="2">
    <location>
        <begin position="22"/>
        <end position="273"/>
    </location>
</feature>
<dbReference type="EMBL" id="JACBGI020000014">
    <property type="protein sequence ID" value="MBF6058241.1"/>
    <property type="molecule type" value="Genomic_DNA"/>
</dbReference>
<reference evidence="4 5" key="1">
    <citation type="submission" date="2020-11" db="EMBL/GenBank/DDBJ databases">
        <title>Sulfur oxidizing isolate from Hospital Hole Sinkhole.</title>
        <authorList>
            <person name="Scott K.M."/>
        </authorList>
    </citation>
    <scope>NUCLEOTIDE SEQUENCE [LARGE SCALE GENOMIC DNA]</scope>
    <source>
        <strain evidence="4 5">HH1</strain>
    </source>
</reference>
<proteinExistence type="predicted"/>
<accession>A0ABS0BWQ5</accession>